<dbReference type="InterPro" id="IPR041542">
    <property type="entry name" value="GH43_C2"/>
</dbReference>
<organism evidence="3 4">
    <name type="scientific">Fusarium oxysporum f. sp. radicis-cucumerinum</name>
    <dbReference type="NCBI Taxonomy" id="327505"/>
    <lineage>
        <taxon>Eukaryota</taxon>
        <taxon>Fungi</taxon>
        <taxon>Dikarya</taxon>
        <taxon>Ascomycota</taxon>
        <taxon>Pezizomycotina</taxon>
        <taxon>Sordariomycetes</taxon>
        <taxon>Hypocreomycetidae</taxon>
        <taxon>Hypocreales</taxon>
        <taxon>Nectriaceae</taxon>
        <taxon>Fusarium</taxon>
        <taxon>Fusarium oxysporum species complex</taxon>
    </lineage>
</organism>
<dbReference type="AlphaFoldDB" id="A0A2H3GZK1"/>
<feature type="chain" id="PRO_5013709179" description="Beta-xylosidase C-terminal Concanavalin A-like domain-containing protein" evidence="1">
    <location>
        <begin position="19"/>
        <end position="317"/>
    </location>
</feature>
<dbReference type="SUPFAM" id="SSF49899">
    <property type="entry name" value="Concanavalin A-like lectins/glucanases"/>
    <property type="match status" value="1"/>
</dbReference>
<evidence type="ECO:0000259" key="2">
    <source>
        <dbReference type="Pfam" id="PF17851"/>
    </source>
</evidence>
<evidence type="ECO:0000313" key="4">
    <source>
        <dbReference type="Proteomes" id="UP000219602"/>
    </source>
</evidence>
<dbReference type="EMBL" id="MABQ02000008">
    <property type="protein sequence ID" value="PCD29642.1"/>
    <property type="molecule type" value="Genomic_DNA"/>
</dbReference>
<comment type="caution">
    <text evidence="3">The sequence shown here is derived from an EMBL/GenBank/DDBJ whole genome shotgun (WGS) entry which is preliminary data.</text>
</comment>
<dbReference type="STRING" id="327505.A0A2H3GZK1"/>
<feature type="domain" description="Beta-xylosidase C-terminal Concanavalin A-like" evidence="2">
    <location>
        <begin position="84"/>
        <end position="277"/>
    </location>
</feature>
<protein>
    <recommendedName>
        <fullName evidence="2">Beta-xylosidase C-terminal Concanavalin A-like domain-containing protein</fullName>
    </recommendedName>
</protein>
<keyword evidence="1" id="KW-0732">Signal</keyword>
<dbReference type="Gene3D" id="2.60.120.200">
    <property type="match status" value="1"/>
</dbReference>
<sequence>MLFFHLAAVIACLPAVSAQWTWTIVKDDNPNNEEVEAYELIEKAVKAATARYSRFTNASKALTLSYYPNTPTADGNYNGEIPSSFVHYRVPPQNAFLLSNRGLKVRPSRANLTGDSLSTEAELTGQNGLSLVGRRQSHTLFNFSIGIDFWPRLIGQESGLTVFRTQLEHIDLSLVRVPTTRTINSFSNVVFRLSGVSPSRNITTHLTPVPKGWEKTTIRLEVSSPDDSKYVFTARSMAALGPRVVIGTVTTSAVSGRGGSGFFVGSILGAFSSCNGAGFGKECPQGGDLLIKTWVYTGVGQKISSVEIIPMSGPTSY</sequence>
<gene>
    <name evidence="3" type="ORF">AU210_012174</name>
</gene>
<dbReference type="Pfam" id="PF17851">
    <property type="entry name" value="GH43_C2"/>
    <property type="match status" value="1"/>
</dbReference>
<evidence type="ECO:0000256" key="1">
    <source>
        <dbReference type="SAM" id="SignalP"/>
    </source>
</evidence>
<reference evidence="3 4" key="2">
    <citation type="journal article" date="2017" name="Sci. Rep.">
        <title>A mobile pathogenicity chromosome in Fusarium oxysporum for infection of multiple cucurbit species.</title>
        <authorList>
            <person name="van Dam P."/>
            <person name="Fokkens L."/>
            <person name="Ayukawa Y."/>
            <person name="van der Gragt M."/>
            <person name="Ter Horst A."/>
            <person name="Brankovics B."/>
            <person name="Houterman P.M."/>
            <person name="Arie T."/>
            <person name="Rep M."/>
        </authorList>
    </citation>
    <scope>NUCLEOTIDE SEQUENCE [LARGE SCALE GENOMIC DNA]</scope>
    <source>
        <strain evidence="3 4">Forc016</strain>
    </source>
</reference>
<feature type="signal peptide" evidence="1">
    <location>
        <begin position="1"/>
        <end position="18"/>
    </location>
</feature>
<reference evidence="3 4" key="1">
    <citation type="journal article" date="2016" name="Environ. Microbiol.">
        <title>Effector profiles distinguish formae speciales of Fusarium oxysporum.</title>
        <authorList>
            <person name="van Dam P."/>
            <person name="Fokkens L."/>
            <person name="Schmidt S.M."/>
            <person name="Linmans J.H."/>
            <person name="Kistler H.C."/>
            <person name="Ma L.J."/>
            <person name="Rep M."/>
        </authorList>
    </citation>
    <scope>NUCLEOTIDE SEQUENCE [LARGE SCALE GENOMIC DNA]</scope>
    <source>
        <strain evidence="3 4">Forc016</strain>
    </source>
</reference>
<dbReference type="Proteomes" id="UP000219602">
    <property type="component" value="Chromosome 10"/>
</dbReference>
<name>A0A2H3GZK1_FUSOX</name>
<dbReference type="InterPro" id="IPR013320">
    <property type="entry name" value="ConA-like_dom_sf"/>
</dbReference>
<accession>A0A2H3GZK1</accession>
<evidence type="ECO:0000313" key="3">
    <source>
        <dbReference type="EMBL" id="PCD29642.1"/>
    </source>
</evidence>
<proteinExistence type="predicted"/>